<dbReference type="Proteomes" id="UP000501676">
    <property type="component" value="Chromosome"/>
</dbReference>
<keyword evidence="1" id="KW-0472">Membrane</keyword>
<organism evidence="2 3">
    <name type="scientific">Lactobacillus iners</name>
    <dbReference type="NCBI Taxonomy" id="147802"/>
    <lineage>
        <taxon>Bacteria</taxon>
        <taxon>Bacillati</taxon>
        <taxon>Bacillota</taxon>
        <taxon>Bacilli</taxon>
        <taxon>Lactobacillales</taxon>
        <taxon>Lactobacillaceae</taxon>
        <taxon>Lactobacillus</taxon>
    </lineage>
</organism>
<evidence type="ECO:0000313" key="2">
    <source>
        <dbReference type="EMBL" id="QIH23369.1"/>
    </source>
</evidence>
<accession>A0A6G7BFB9</accession>
<evidence type="ECO:0000256" key="1">
    <source>
        <dbReference type="SAM" id="Phobius"/>
    </source>
</evidence>
<sequence>MKTKKIFWNFLLLLNIIIFIIAILNHVLYLSILVIFLSALIRFKGNKFMYDKLDVSHQHKLQ</sequence>
<evidence type="ECO:0000313" key="3">
    <source>
        <dbReference type="Proteomes" id="UP000501676"/>
    </source>
</evidence>
<feature type="transmembrane region" description="Helical" evidence="1">
    <location>
        <begin position="6"/>
        <end position="39"/>
    </location>
</feature>
<reference evidence="2 3" key="1">
    <citation type="submission" date="2020-02" db="EMBL/GenBank/DDBJ databases">
        <title>Complete genome sequences of six Lactobacillus iners strains isolated from the human vagina.</title>
        <authorList>
            <person name="France M.T."/>
            <person name="Rutt L."/>
            <person name="Narina S."/>
            <person name="Arbaugh S."/>
            <person name="Humphrys M.S."/>
            <person name="Ma B."/>
            <person name="Hayward M.R."/>
            <person name="Relman D."/>
            <person name="Kwon D.S."/>
            <person name="Ravel J."/>
        </authorList>
    </citation>
    <scope>NUCLEOTIDE SEQUENCE [LARGE SCALE GENOMIC DNA]</scope>
    <source>
        <strain evidence="2 3">C0210C1</strain>
    </source>
</reference>
<keyword evidence="1" id="KW-0812">Transmembrane</keyword>
<keyword evidence="1" id="KW-1133">Transmembrane helix</keyword>
<dbReference type="AlphaFoldDB" id="A0A6G7BFB9"/>
<name>A0A6G7BFB9_9LACO</name>
<protein>
    <submittedName>
        <fullName evidence="2">Uncharacterized protein</fullName>
    </submittedName>
</protein>
<gene>
    <name evidence="2" type="ORF">G6Z83_01085</name>
</gene>
<proteinExistence type="predicted"/>
<dbReference type="EMBL" id="CP049228">
    <property type="protein sequence ID" value="QIH23369.1"/>
    <property type="molecule type" value="Genomic_DNA"/>
</dbReference>